<keyword evidence="1" id="KW-0175">Coiled coil</keyword>
<evidence type="ECO:0008006" key="4">
    <source>
        <dbReference type="Google" id="ProtNLM"/>
    </source>
</evidence>
<gene>
    <name evidence="2" type="ordered locus">MROS_0692</name>
</gene>
<dbReference type="HOGENOM" id="CLU_1168802_0_0_10"/>
<keyword evidence="3" id="KW-1185">Reference proteome</keyword>
<evidence type="ECO:0000313" key="2">
    <source>
        <dbReference type="EMBL" id="AFN73935.1"/>
    </source>
</evidence>
<protein>
    <recommendedName>
        <fullName evidence="4">Lipoprotein</fullName>
    </recommendedName>
</protein>
<dbReference type="Proteomes" id="UP000009011">
    <property type="component" value="Chromosome"/>
</dbReference>
<evidence type="ECO:0000256" key="1">
    <source>
        <dbReference type="SAM" id="Coils"/>
    </source>
</evidence>
<dbReference type="PATRIC" id="fig|1191523.3.peg.722"/>
<dbReference type="eggNOG" id="ENOG502ZJ70">
    <property type="taxonomic scope" value="Bacteria"/>
</dbReference>
<accession>I6Z491</accession>
<dbReference type="EMBL" id="CP003557">
    <property type="protein sequence ID" value="AFN73935.1"/>
    <property type="molecule type" value="Genomic_DNA"/>
</dbReference>
<reference evidence="2 3" key="1">
    <citation type="journal article" date="2013" name="PLoS ONE">
        <title>Genomic analysis of Melioribacter roseus, facultatively anaerobic organotrophic bacterium representing a novel deep lineage within Bacteriodetes/Chlorobi group.</title>
        <authorList>
            <person name="Kadnikov V.V."/>
            <person name="Mardanov A.V."/>
            <person name="Podosokorskaya O.A."/>
            <person name="Gavrilov S.N."/>
            <person name="Kublanov I.V."/>
            <person name="Beletsky A.V."/>
            <person name="Bonch-Osmolovskaya E.A."/>
            <person name="Ravin N.V."/>
        </authorList>
    </citation>
    <scope>NUCLEOTIDE SEQUENCE [LARGE SCALE GENOMIC DNA]</scope>
    <source>
        <strain evidence="3">JCM 17771 / P3M-2</strain>
    </source>
</reference>
<evidence type="ECO:0000313" key="3">
    <source>
        <dbReference type="Proteomes" id="UP000009011"/>
    </source>
</evidence>
<dbReference type="RefSeq" id="WP_014855371.1">
    <property type="nucleotide sequence ID" value="NC_018178.1"/>
</dbReference>
<dbReference type="KEGG" id="mro:MROS_0692"/>
<organism evidence="2 3">
    <name type="scientific">Melioribacter roseus (strain DSM 23840 / JCM 17771 / VKM B-2668 / P3M-2)</name>
    <dbReference type="NCBI Taxonomy" id="1191523"/>
    <lineage>
        <taxon>Bacteria</taxon>
        <taxon>Pseudomonadati</taxon>
        <taxon>Ignavibacteriota</taxon>
        <taxon>Ignavibacteria</taxon>
        <taxon>Ignavibacteriales</taxon>
        <taxon>Melioribacteraceae</taxon>
        <taxon>Melioribacter</taxon>
    </lineage>
</organism>
<dbReference type="AlphaFoldDB" id="I6Z491"/>
<dbReference type="PROSITE" id="PS51257">
    <property type="entry name" value="PROKAR_LIPOPROTEIN"/>
    <property type="match status" value="1"/>
</dbReference>
<proteinExistence type="predicted"/>
<dbReference type="STRING" id="1191523.MROS_0692"/>
<sequence>MKTAEVIKPLSAVFAALLMLACSSVPKETIELNSTIGRDIGAIRSAHLETVRLYYNRIEDEINEFIDEVYLPYTVDNLTREFGNEIFEIDSTTGEPGLNYELTKILIEEISKEVESYRRSKLKPVRAQRDSVLSLLDSAYQKIIYANSIVTGYLGSIVKVKDLQNELIAMAGLGNLGVEAGKQISALSEKISELKKKLEAKDENVENIIKEFEELINPE</sequence>
<feature type="coiled-coil region" evidence="1">
    <location>
        <begin position="184"/>
        <end position="215"/>
    </location>
</feature>
<dbReference type="OrthoDB" id="1116467at2"/>
<name>I6Z491_MELRP</name>